<dbReference type="InterPro" id="IPR008969">
    <property type="entry name" value="CarboxyPept-like_regulatory"/>
</dbReference>
<dbReference type="Gene3D" id="2.40.170.20">
    <property type="entry name" value="TonB-dependent receptor, beta-barrel domain"/>
    <property type="match status" value="1"/>
</dbReference>
<dbReference type="Proteomes" id="UP000251889">
    <property type="component" value="Unassembled WGS sequence"/>
</dbReference>
<accession>A0A364Y993</accession>
<dbReference type="Gene3D" id="2.170.130.10">
    <property type="entry name" value="TonB-dependent receptor, plug domain"/>
    <property type="match status" value="1"/>
</dbReference>
<evidence type="ECO:0000256" key="4">
    <source>
        <dbReference type="RuleBase" id="RU003357"/>
    </source>
</evidence>
<dbReference type="InterPro" id="IPR036942">
    <property type="entry name" value="Beta-barrel_TonB_sf"/>
</dbReference>
<feature type="chain" id="PRO_5016603965" evidence="5">
    <location>
        <begin position="20"/>
        <end position="935"/>
    </location>
</feature>
<dbReference type="GO" id="GO:0009279">
    <property type="term" value="C:cell outer membrane"/>
    <property type="evidence" value="ECO:0007669"/>
    <property type="project" value="UniProtKB-SubCell"/>
</dbReference>
<name>A0A364Y993_9BACT</name>
<keyword evidence="3" id="KW-0998">Cell outer membrane</keyword>
<dbReference type="Pfam" id="PF00593">
    <property type="entry name" value="TonB_dep_Rec_b-barrel"/>
    <property type="match status" value="1"/>
</dbReference>
<organism evidence="8 9">
    <name type="scientific">Pseudochryseolinea flava</name>
    <dbReference type="NCBI Taxonomy" id="2059302"/>
    <lineage>
        <taxon>Bacteria</taxon>
        <taxon>Pseudomonadati</taxon>
        <taxon>Bacteroidota</taxon>
        <taxon>Cytophagia</taxon>
        <taxon>Cytophagales</taxon>
        <taxon>Fulvivirgaceae</taxon>
        <taxon>Pseudochryseolinea</taxon>
    </lineage>
</organism>
<dbReference type="Pfam" id="PF13715">
    <property type="entry name" value="CarbopepD_reg_2"/>
    <property type="match status" value="1"/>
</dbReference>
<comment type="similarity">
    <text evidence="4">Belongs to the TonB-dependent receptor family.</text>
</comment>
<dbReference type="Pfam" id="PF07715">
    <property type="entry name" value="Plug"/>
    <property type="match status" value="1"/>
</dbReference>
<dbReference type="InterPro" id="IPR000531">
    <property type="entry name" value="Beta-barrel_TonB"/>
</dbReference>
<comment type="caution">
    <text evidence="8">The sequence shown here is derived from an EMBL/GenBank/DDBJ whole genome shotgun (WGS) entry which is preliminary data.</text>
</comment>
<dbReference type="SUPFAM" id="SSF49464">
    <property type="entry name" value="Carboxypeptidase regulatory domain-like"/>
    <property type="match status" value="1"/>
</dbReference>
<feature type="signal peptide" evidence="5">
    <location>
        <begin position="1"/>
        <end position="19"/>
    </location>
</feature>
<evidence type="ECO:0000256" key="3">
    <source>
        <dbReference type="ARBA" id="ARBA00023237"/>
    </source>
</evidence>
<dbReference type="EMBL" id="QMFY01000001">
    <property type="protein sequence ID" value="RAW03035.1"/>
    <property type="molecule type" value="Genomic_DNA"/>
</dbReference>
<comment type="subcellular location">
    <subcellularLocation>
        <location evidence="1 4">Cell outer membrane</location>
    </subcellularLocation>
</comment>
<feature type="domain" description="TonB-dependent receptor-like beta-barrel" evidence="6">
    <location>
        <begin position="423"/>
        <end position="899"/>
    </location>
</feature>
<evidence type="ECO:0000313" key="9">
    <source>
        <dbReference type="Proteomes" id="UP000251889"/>
    </source>
</evidence>
<sequence length="935" mass="104191">MKKLMFVTAMFVLSISAMAQKGFVRGKVTDGETGEALYGAAVIERGTSNGAVSDFDGNFSVPLDPGMHTLVITFVSYQTQTIENVEVKAGAVTTLDLVLKADVSQLAEVVVTGQAMGDSEAGILTLQKKSANVVDGVSNQTFRNTGDRDLSSAMGRVTGVSVQGGKFVYVRGLGDRYTRTTLNGMTIPGLDPDRNDVQIDVFPTSVLENVIVYKTFSPNLPGDFTGGMVDVETKNFPEEKVTSFSLGLRYNPEMNLQKDFLSYQGGNTDWLGFDDGTRKLPFSENAKIPDESLRRPELETMTRSLNPQLGVDRKRSFLNTVLTFNHGNQINKQNHTIGYSAIFNYQSRYEHFDDVEFGDYTKDDDRSDKNLFAEEIRKGQLSRYSVLWSALLSGSLKFENHTLTASIFRTQNGVSEASERISTNYDRTNAVLYDNILTYSQRSVTNGILSGTHQLGKLRASWKNSFTLARTYDPDFRVTSIEITDEVATLNPGAGAGIGRFWRDLNEMNENLKVDFTLPYGKANKFQFGAAGVYKDRKFDVYNYRIDATTRTGVPVDPNYFLQPENIWTPSEEQGSFLDGNPQEANNYEGTSSVYAGYVMTEMVFGNLKAIYGARLEKADMHYTGEDTQGNTYDKEHTLDELNILPSVNLVYSLSETMNVRGSFGQTVARPSFKEKSAAQIYDPITKRLFNGNLALQQTEISNYDLRLENFFTGGAGDMFAVSLFYKAFNGHIELVTYDVAPGDVKPRNAGDSRVYGTEVEFKKRLGFIAPFLSNIGFGTNVTIARSEVDIKELAINESGFTEFESRQLNARVGETIEDTRPMTGQSPYLINAYLNYSDKNDLMNINLSYNVQGESLSIVGVGANADVYTQPFHSLNCNIYRNFGVNKNHRFTFGVNNILKAERKDFYKSYGGEEAIYSIFRPGRTFSLTYGITF</sequence>
<dbReference type="InterPro" id="IPR037066">
    <property type="entry name" value="Plug_dom_sf"/>
</dbReference>
<evidence type="ECO:0000259" key="7">
    <source>
        <dbReference type="Pfam" id="PF07715"/>
    </source>
</evidence>
<keyword evidence="9" id="KW-1185">Reference proteome</keyword>
<dbReference type="PANTHER" id="PTHR40980">
    <property type="entry name" value="PLUG DOMAIN-CONTAINING PROTEIN"/>
    <property type="match status" value="1"/>
</dbReference>
<dbReference type="SUPFAM" id="SSF56935">
    <property type="entry name" value="Porins"/>
    <property type="match status" value="1"/>
</dbReference>
<dbReference type="InterPro" id="IPR012910">
    <property type="entry name" value="Plug_dom"/>
</dbReference>
<dbReference type="OrthoDB" id="9768470at2"/>
<proteinExistence type="inferred from homology"/>
<protein>
    <submittedName>
        <fullName evidence="8">TonB-dependent receptor</fullName>
    </submittedName>
</protein>
<dbReference type="AlphaFoldDB" id="A0A364Y993"/>
<gene>
    <name evidence="8" type="ORF">DQQ10_02750</name>
</gene>
<dbReference type="PANTHER" id="PTHR40980:SF4">
    <property type="entry name" value="TONB-DEPENDENT RECEPTOR-LIKE BETA-BARREL DOMAIN-CONTAINING PROTEIN"/>
    <property type="match status" value="1"/>
</dbReference>
<evidence type="ECO:0000259" key="6">
    <source>
        <dbReference type="Pfam" id="PF00593"/>
    </source>
</evidence>
<evidence type="ECO:0000256" key="5">
    <source>
        <dbReference type="SAM" id="SignalP"/>
    </source>
</evidence>
<dbReference type="RefSeq" id="WP_112745249.1">
    <property type="nucleotide sequence ID" value="NZ_QMFY01000001.1"/>
</dbReference>
<keyword evidence="8" id="KW-0675">Receptor</keyword>
<keyword evidence="5" id="KW-0732">Signal</keyword>
<evidence type="ECO:0000256" key="2">
    <source>
        <dbReference type="ARBA" id="ARBA00023136"/>
    </source>
</evidence>
<dbReference type="Gene3D" id="2.60.40.1120">
    <property type="entry name" value="Carboxypeptidase-like, regulatory domain"/>
    <property type="match status" value="1"/>
</dbReference>
<evidence type="ECO:0000313" key="8">
    <source>
        <dbReference type="EMBL" id="RAW03035.1"/>
    </source>
</evidence>
<keyword evidence="2 4" id="KW-0472">Membrane</keyword>
<keyword evidence="4" id="KW-0798">TonB box</keyword>
<reference evidence="8 9" key="1">
    <citation type="submission" date="2018-06" db="EMBL/GenBank/DDBJ databases">
        <title>Chryseolinea flavus sp. nov., a member of the phylum Bacteroidetes isolated from soil.</title>
        <authorList>
            <person name="Li Y."/>
            <person name="Wang J."/>
        </authorList>
    </citation>
    <scope>NUCLEOTIDE SEQUENCE [LARGE SCALE GENOMIC DNA]</scope>
    <source>
        <strain evidence="8 9">SDU1-6</strain>
    </source>
</reference>
<feature type="domain" description="TonB-dependent receptor plug" evidence="7">
    <location>
        <begin position="128"/>
        <end position="222"/>
    </location>
</feature>
<evidence type="ECO:0000256" key="1">
    <source>
        <dbReference type="ARBA" id="ARBA00004442"/>
    </source>
</evidence>